<keyword evidence="2" id="KW-1185">Reference proteome</keyword>
<dbReference type="EMBL" id="CAJJDN010000002">
    <property type="protein sequence ID" value="CAD8046669.1"/>
    <property type="molecule type" value="Genomic_DNA"/>
</dbReference>
<evidence type="ECO:0000313" key="2">
    <source>
        <dbReference type="Proteomes" id="UP000692954"/>
    </source>
</evidence>
<dbReference type="AlphaFoldDB" id="A0A8S1JZ87"/>
<name>A0A8S1JZ87_9CILI</name>
<protein>
    <submittedName>
        <fullName evidence="1">Uncharacterized protein</fullName>
    </submittedName>
</protein>
<proteinExistence type="predicted"/>
<gene>
    <name evidence="1" type="ORF">PSON_ATCC_30995.1.T0020006</name>
</gene>
<sequence length="675" mass="80994">MIQKQEKIQAQSLIIKTYFEDPNFVQCISYFRNAHKYRKMNMQGPLTFIEYYKFLIPLLKALTKRRASLFFTYFIEYVKYQNDEHQSEPEKHKQIITMLDYIRNQYSKAKIKKNSTQLKKDAYLSLKILQEFILEFRNMRWLINNVWGWIKDNIAQLHLVLQVDFETKEFEQNEDKNNGKYNQLLNKLTKMQSKHKKNRIQKQSSINVIEEICNWIERQKVNAKESSILNFIQFNLEIKFFNFQANLNKFTQNQYQIENQKIHQKNNDEVPPIHQLQEKIQQTQNSAEENFTNSFKSNNQIEQCQEENIYEDQIENQKIHQKNNDEVPPIHQLQEKIQQTQNSAEENFTNSFKSNNQIEQCQEENIYEDQIENQKIHQKNNDEVPPIHQLQEKIQQTQNSAEENFTNSFKSNNQIEQCQEENIYEDQIENQKIHQKNNDEVPPIHQLQEKIQQTQNSAEENFTNSFKSNNQIEQCQEENIYEDQIENQKIHQKNNDEVPPIHQLQEKIQQTQNSAEENFTNSFKSNNQIEQCQEENIYEDQIENQKIHQKNNDEVPPIHQLQEKISQNQSYAQDLNIPNCHPIEETESDQLEKQEIYQVEDDFQEEEYSKPLFNQIQRKTQQTQISIEEIMADLQITNTDQKEEIQQSNHQQDEIYFAIYAIASSQQQDGVEKKL</sequence>
<dbReference type="Proteomes" id="UP000692954">
    <property type="component" value="Unassembled WGS sequence"/>
</dbReference>
<evidence type="ECO:0000313" key="1">
    <source>
        <dbReference type="EMBL" id="CAD8046669.1"/>
    </source>
</evidence>
<accession>A0A8S1JZ87</accession>
<organism evidence="1 2">
    <name type="scientific">Paramecium sonneborni</name>
    <dbReference type="NCBI Taxonomy" id="65129"/>
    <lineage>
        <taxon>Eukaryota</taxon>
        <taxon>Sar</taxon>
        <taxon>Alveolata</taxon>
        <taxon>Ciliophora</taxon>
        <taxon>Intramacronucleata</taxon>
        <taxon>Oligohymenophorea</taxon>
        <taxon>Peniculida</taxon>
        <taxon>Parameciidae</taxon>
        <taxon>Paramecium</taxon>
    </lineage>
</organism>
<reference evidence="1" key="1">
    <citation type="submission" date="2021-01" db="EMBL/GenBank/DDBJ databases">
        <authorList>
            <consortium name="Genoscope - CEA"/>
            <person name="William W."/>
        </authorList>
    </citation>
    <scope>NUCLEOTIDE SEQUENCE</scope>
</reference>
<comment type="caution">
    <text evidence="1">The sequence shown here is derived from an EMBL/GenBank/DDBJ whole genome shotgun (WGS) entry which is preliminary data.</text>
</comment>